<evidence type="ECO:0000313" key="9">
    <source>
        <dbReference type="Ensembl" id="ENSMUNP00000031022.1"/>
    </source>
</evidence>
<dbReference type="PRINTS" id="PR00237">
    <property type="entry name" value="GPCRRHODOPSN"/>
</dbReference>
<reference evidence="9" key="2">
    <citation type="submission" date="2025-08" db="UniProtKB">
        <authorList>
            <consortium name="Ensembl"/>
        </authorList>
    </citation>
    <scope>IDENTIFICATION</scope>
</reference>
<dbReference type="GO" id="GO:0009897">
    <property type="term" value="C:external side of plasma membrane"/>
    <property type="evidence" value="ECO:0007669"/>
    <property type="project" value="TreeGrafter"/>
</dbReference>
<keyword evidence="6" id="KW-0472">Membrane</keyword>
<evidence type="ECO:0000256" key="6">
    <source>
        <dbReference type="ARBA" id="ARBA00023136"/>
    </source>
</evidence>
<evidence type="ECO:0000256" key="2">
    <source>
        <dbReference type="ARBA" id="ARBA00022475"/>
    </source>
</evidence>
<dbReference type="PRINTS" id="PR00657">
    <property type="entry name" value="CCCHEMOKINER"/>
</dbReference>
<sequence>MAKKLQPFIKCNNNCCSLDGCCQFKYEYLDEEDYKQYGPCKKEEVLSFSRVFLPLFYTVVFLVGLAGNSLLFIVLILYIKKKKKLTEVYLLNLMVSEFLLLTLHFWALYIPQWVTWDILCLVLNAMDPEFLQWFLFCELHESGHVSADSSCFSPNSSVTWRKFILILLVGWVSSSAQCKSTTKPSCVPMIMARITYFRKLYSGSCETP</sequence>
<reference evidence="9" key="3">
    <citation type="submission" date="2025-09" db="UniProtKB">
        <authorList>
            <consortium name="Ensembl"/>
        </authorList>
    </citation>
    <scope>IDENTIFICATION</scope>
</reference>
<dbReference type="InterPro" id="IPR000276">
    <property type="entry name" value="GPCR_Rhodpsn"/>
</dbReference>
<proteinExistence type="predicted"/>
<dbReference type="InterPro" id="IPR000355">
    <property type="entry name" value="Chemokine_rcpt"/>
</dbReference>
<dbReference type="GO" id="GO:0007204">
    <property type="term" value="P:positive regulation of cytosolic calcium ion concentration"/>
    <property type="evidence" value="ECO:0007669"/>
    <property type="project" value="TreeGrafter"/>
</dbReference>
<gene>
    <name evidence="9" type="primary">LOC101877069</name>
</gene>
<dbReference type="AlphaFoldDB" id="A0A8V5FXS9"/>
<evidence type="ECO:0000256" key="1">
    <source>
        <dbReference type="ARBA" id="ARBA00004651"/>
    </source>
</evidence>
<name>A0A8V5FXS9_MELUD</name>
<organism evidence="9 10">
    <name type="scientific">Melopsittacus undulatus</name>
    <name type="common">Budgerigar</name>
    <name type="synonym">Psittacus undulatus</name>
    <dbReference type="NCBI Taxonomy" id="13146"/>
    <lineage>
        <taxon>Eukaryota</taxon>
        <taxon>Metazoa</taxon>
        <taxon>Chordata</taxon>
        <taxon>Craniata</taxon>
        <taxon>Vertebrata</taxon>
        <taxon>Euteleostomi</taxon>
        <taxon>Archelosauria</taxon>
        <taxon>Archosauria</taxon>
        <taxon>Dinosauria</taxon>
        <taxon>Saurischia</taxon>
        <taxon>Theropoda</taxon>
        <taxon>Coelurosauria</taxon>
        <taxon>Aves</taxon>
        <taxon>Neognathae</taxon>
        <taxon>Neoaves</taxon>
        <taxon>Telluraves</taxon>
        <taxon>Australaves</taxon>
        <taxon>Psittaciformes</taxon>
        <taxon>Psittaculidae</taxon>
        <taxon>Melopsittacus</taxon>
    </lineage>
</organism>
<dbReference type="GO" id="GO:0016493">
    <property type="term" value="F:C-C chemokine receptor activity"/>
    <property type="evidence" value="ECO:0007669"/>
    <property type="project" value="TreeGrafter"/>
</dbReference>
<reference evidence="9" key="1">
    <citation type="submission" date="2020-03" db="EMBL/GenBank/DDBJ databases">
        <title>Melopsittacus undulatus (budgerigar) genome, bMelUnd1, maternal haplotype with Z.</title>
        <authorList>
            <person name="Gedman G."/>
            <person name="Mountcastle J."/>
            <person name="Haase B."/>
            <person name="Formenti G."/>
            <person name="Wright T."/>
            <person name="Apodaca J."/>
            <person name="Pelan S."/>
            <person name="Chow W."/>
            <person name="Rhie A."/>
            <person name="Howe K."/>
            <person name="Fedrigo O."/>
            <person name="Jarvis E.D."/>
        </authorList>
    </citation>
    <scope>NUCLEOTIDE SEQUENCE [LARGE SCALE GENOMIC DNA]</scope>
</reference>
<evidence type="ECO:0000256" key="5">
    <source>
        <dbReference type="ARBA" id="ARBA00023040"/>
    </source>
</evidence>
<evidence type="ECO:0000256" key="8">
    <source>
        <dbReference type="ARBA" id="ARBA00023224"/>
    </source>
</evidence>
<keyword evidence="7" id="KW-0675">Receptor</keyword>
<keyword evidence="2" id="KW-1003">Cell membrane</keyword>
<keyword evidence="10" id="KW-1185">Reference proteome</keyword>
<dbReference type="PANTHER" id="PTHR10489:SF942">
    <property type="entry name" value="ATYPICAL CHEMOKINE RECEPTOR 2"/>
    <property type="match status" value="1"/>
</dbReference>
<keyword evidence="3" id="KW-0812">Transmembrane</keyword>
<dbReference type="GO" id="GO:0019957">
    <property type="term" value="F:C-C chemokine binding"/>
    <property type="evidence" value="ECO:0007669"/>
    <property type="project" value="TreeGrafter"/>
</dbReference>
<keyword evidence="5" id="KW-0297">G-protein coupled receptor</keyword>
<dbReference type="GO" id="GO:0006955">
    <property type="term" value="P:immune response"/>
    <property type="evidence" value="ECO:0007669"/>
    <property type="project" value="TreeGrafter"/>
</dbReference>
<dbReference type="Proteomes" id="UP000694405">
    <property type="component" value="Chromosome 1"/>
</dbReference>
<dbReference type="PANTHER" id="PTHR10489">
    <property type="entry name" value="CELL ADHESION MOLECULE"/>
    <property type="match status" value="1"/>
</dbReference>
<keyword evidence="4" id="KW-1133">Transmembrane helix</keyword>
<keyword evidence="8" id="KW-0807">Transducer</keyword>
<evidence type="ECO:0000256" key="3">
    <source>
        <dbReference type="ARBA" id="ARBA00022692"/>
    </source>
</evidence>
<evidence type="ECO:0000256" key="7">
    <source>
        <dbReference type="ARBA" id="ARBA00023170"/>
    </source>
</evidence>
<dbReference type="Ensembl" id="ENSMUNT00000029664.1">
    <property type="protein sequence ID" value="ENSMUNP00000031022.1"/>
    <property type="gene ID" value="ENSMUNG00000018509.1"/>
</dbReference>
<dbReference type="Gene3D" id="1.20.1070.10">
    <property type="entry name" value="Rhodopsin 7-helix transmembrane proteins"/>
    <property type="match status" value="1"/>
</dbReference>
<comment type="subcellular location">
    <subcellularLocation>
        <location evidence="1">Cell membrane</location>
        <topology evidence="1">Multi-pass membrane protein</topology>
    </subcellularLocation>
</comment>
<accession>A0A8V5FXS9</accession>
<dbReference type="InterPro" id="IPR050119">
    <property type="entry name" value="CCR1-9-like"/>
</dbReference>
<protein>
    <submittedName>
        <fullName evidence="9">Uncharacterized protein</fullName>
    </submittedName>
</protein>
<evidence type="ECO:0000256" key="4">
    <source>
        <dbReference type="ARBA" id="ARBA00022989"/>
    </source>
</evidence>
<evidence type="ECO:0000313" key="10">
    <source>
        <dbReference type="Proteomes" id="UP000694405"/>
    </source>
</evidence>
<dbReference type="SUPFAM" id="SSF81321">
    <property type="entry name" value="Family A G protein-coupled receptor-like"/>
    <property type="match status" value="1"/>
</dbReference>
<dbReference type="GO" id="GO:0019722">
    <property type="term" value="P:calcium-mediated signaling"/>
    <property type="evidence" value="ECO:0007669"/>
    <property type="project" value="TreeGrafter"/>
</dbReference>
<dbReference type="GO" id="GO:0060326">
    <property type="term" value="P:cell chemotaxis"/>
    <property type="evidence" value="ECO:0007669"/>
    <property type="project" value="TreeGrafter"/>
</dbReference>